<dbReference type="EMBL" id="CP025759">
    <property type="protein sequence ID" value="KGB77395.1"/>
    <property type="molecule type" value="Genomic_DNA"/>
</dbReference>
<dbReference type="PANTHER" id="PTHR23076">
    <property type="entry name" value="METALLOPROTEASE M41 FTSH"/>
    <property type="match status" value="1"/>
</dbReference>
<dbReference type="AlphaFoldDB" id="A0A095C9X4"/>
<keyword evidence="10" id="KW-0862">Zinc</keyword>
<dbReference type="FunFam" id="1.20.58.760:FF:000002">
    <property type="entry name" value="ATP-dependent zinc metalloprotease FtsH"/>
    <property type="match status" value="1"/>
</dbReference>
<dbReference type="CDD" id="cd19501">
    <property type="entry name" value="RecA-like_FtsH"/>
    <property type="match status" value="1"/>
</dbReference>
<feature type="domain" description="AAA+ ATPase" evidence="18">
    <location>
        <begin position="352"/>
        <end position="488"/>
    </location>
</feature>
<keyword evidence="14 17" id="KW-0472">Membrane</keyword>
<feature type="compositionally biased region" description="Low complexity" evidence="16">
    <location>
        <begin position="201"/>
        <end position="224"/>
    </location>
</feature>
<dbReference type="STRING" id="294750.A0A095C9X4"/>
<dbReference type="GO" id="GO:0005524">
    <property type="term" value="F:ATP binding"/>
    <property type="evidence" value="ECO:0007669"/>
    <property type="project" value="UniProtKB-KW"/>
</dbReference>
<reference evidence="19 20" key="1">
    <citation type="journal article" date="2011" name="MBio">
        <title>Genome variation in Cryptococcus gattii, an emerging pathogen of immunocompetent hosts.</title>
        <authorList>
            <person name="D'Souza C.A."/>
            <person name="Kronstad J.W."/>
            <person name="Taylor G."/>
            <person name="Warren R."/>
            <person name="Yuen M."/>
            <person name="Hu G."/>
            <person name="Jung W.H."/>
            <person name="Sham A."/>
            <person name="Kidd S.E."/>
            <person name="Tangen K."/>
            <person name="Lee N."/>
            <person name="Zeilmaker T."/>
            <person name="Sawkins J."/>
            <person name="McVicker G."/>
            <person name="Shah S."/>
            <person name="Gnerre S."/>
            <person name="Griggs A."/>
            <person name="Zeng Q."/>
            <person name="Bartlett K."/>
            <person name="Li W."/>
            <person name="Wang X."/>
            <person name="Heitman J."/>
            <person name="Stajich J.E."/>
            <person name="Fraser J.A."/>
            <person name="Meyer W."/>
            <person name="Carter D."/>
            <person name="Schein J."/>
            <person name="Krzywinski M."/>
            <person name="Kwon-Chung K.J."/>
            <person name="Varma A."/>
            <person name="Wang J."/>
            <person name="Brunham R."/>
            <person name="Fyfe M."/>
            <person name="Ouellette B.F."/>
            <person name="Siddiqui A."/>
            <person name="Marra M."/>
            <person name="Jones S."/>
            <person name="Holt R."/>
            <person name="Birren B.W."/>
            <person name="Galagan J.E."/>
            <person name="Cuomo C.A."/>
        </authorList>
    </citation>
    <scope>NUCLEOTIDE SEQUENCE [LARGE SCALE GENOMIC DNA]</scope>
    <source>
        <strain evidence="19 20">R265</strain>
    </source>
</reference>
<keyword evidence="13" id="KW-0496">Mitochondrion</keyword>
<feature type="coiled-coil region" evidence="15">
    <location>
        <begin position="711"/>
        <end position="738"/>
    </location>
</feature>
<keyword evidence="8" id="KW-0547">Nucleotide-binding</keyword>
<dbReference type="SMART" id="SM00382">
    <property type="entry name" value="AAA"/>
    <property type="match status" value="1"/>
</dbReference>
<dbReference type="GO" id="GO:0141164">
    <property type="term" value="P:mitochondrial protein quality control"/>
    <property type="evidence" value="ECO:0007669"/>
    <property type="project" value="UniProtKB-ARBA"/>
</dbReference>
<dbReference type="OrthoDB" id="1413014at2759"/>
<evidence type="ECO:0000256" key="17">
    <source>
        <dbReference type="SAM" id="Phobius"/>
    </source>
</evidence>
<comment type="cofactor">
    <cofactor evidence="1">
        <name>Zn(2+)</name>
        <dbReference type="ChEBI" id="CHEBI:29105"/>
    </cofactor>
</comment>
<feature type="transmembrane region" description="Helical" evidence="17">
    <location>
        <begin position="275"/>
        <end position="294"/>
    </location>
</feature>
<dbReference type="GO" id="GO:0004176">
    <property type="term" value="F:ATP-dependent peptidase activity"/>
    <property type="evidence" value="ECO:0007669"/>
    <property type="project" value="InterPro"/>
</dbReference>
<evidence type="ECO:0000256" key="2">
    <source>
        <dbReference type="ARBA" id="ARBA00004173"/>
    </source>
</evidence>
<comment type="similarity">
    <text evidence="4">In the C-terminal section; belongs to the peptidase M41 family.</text>
</comment>
<evidence type="ECO:0000256" key="1">
    <source>
        <dbReference type="ARBA" id="ARBA00001947"/>
    </source>
</evidence>
<evidence type="ECO:0000256" key="12">
    <source>
        <dbReference type="ARBA" id="ARBA00023049"/>
    </source>
</evidence>
<gene>
    <name evidence="19" type="ORF">CNBG_3233</name>
</gene>
<keyword evidence="6 19" id="KW-0645">Protease</keyword>
<dbReference type="InterPro" id="IPR003959">
    <property type="entry name" value="ATPase_AAA_core"/>
</dbReference>
<dbReference type="Pfam" id="PF01434">
    <property type="entry name" value="Peptidase_M41"/>
    <property type="match status" value="1"/>
</dbReference>
<evidence type="ECO:0000256" key="10">
    <source>
        <dbReference type="ARBA" id="ARBA00022833"/>
    </source>
</evidence>
<keyword evidence="11" id="KW-0067">ATP-binding</keyword>
<dbReference type="InterPro" id="IPR000642">
    <property type="entry name" value="Peptidase_M41"/>
</dbReference>
<proteinExistence type="inferred from homology"/>
<dbReference type="GO" id="GO:0046872">
    <property type="term" value="F:metal ion binding"/>
    <property type="evidence" value="ECO:0007669"/>
    <property type="project" value="UniProtKB-KW"/>
</dbReference>
<dbReference type="SUPFAM" id="SSF52540">
    <property type="entry name" value="P-loop containing nucleoside triphosphate hydrolases"/>
    <property type="match status" value="1"/>
</dbReference>
<evidence type="ECO:0000256" key="4">
    <source>
        <dbReference type="ARBA" id="ARBA00010044"/>
    </source>
</evidence>
<evidence type="ECO:0000256" key="7">
    <source>
        <dbReference type="ARBA" id="ARBA00022723"/>
    </source>
</evidence>
<dbReference type="Gene3D" id="3.40.50.300">
    <property type="entry name" value="P-loop containing nucleotide triphosphate hydrolases"/>
    <property type="match status" value="1"/>
</dbReference>
<comment type="similarity">
    <text evidence="5">In the N-terminal section; belongs to the AAA ATPase family.</text>
</comment>
<dbReference type="GO" id="GO:0007005">
    <property type="term" value="P:mitochondrion organization"/>
    <property type="evidence" value="ECO:0007669"/>
    <property type="project" value="TreeGrafter"/>
</dbReference>
<dbReference type="OMA" id="KYDSDPM"/>
<feature type="region of interest" description="Disordered" evidence="16">
    <location>
        <begin position="750"/>
        <end position="778"/>
    </location>
</feature>
<dbReference type="InterPro" id="IPR037219">
    <property type="entry name" value="Peptidase_M41-like"/>
</dbReference>
<dbReference type="Pfam" id="PF00004">
    <property type="entry name" value="AAA"/>
    <property type="match status" value="1"/>
</dbReference>
<dbReference type="GO" id="GO:0005743">
    <property type="term" value="C:mitochondrial inner membrane"/>
    <property type="evidence" value="ECO:0007669"/>
    <property type="project" value="TreeGrafter"/>
</dbReference>
<evidence type="ECO:0000256" key="15">
    <source>
        <dbReference type="SAM" id="Coils"/>
    </source>
</evidence>
<dbReference type="RefSeq" id="XP_062883211.1">
    <property type="nucleotide sequence ID" value="XM_063027256.1"/>
</dbReference>
<evidence type="ECO:0000256" key="5">
    <source>
        <dbReference type="ARBA" id="ARBA00010550"/>
    </source>
</evidence>
<feature type="region of interest" description="Disordered" evidence="16">
    <location>
        <begin position="186"/>
        <end position="224"/>
    </location>
</feature>
<reference evidence="19 20" key="2">
    <citation type="journal article" date="2018" name="Proc. Natl. Acad. Sci.">
        <title>RNAi is a critical determinant of centromere evolution in closely related fungi.</title>
        <authorList>
            <person name="Yadav V."/>
            <person name="Sun S."/>
            <person name="Billmyre R.B."/>
            <person name="Thimmappa B.C."/>
            <person name="Shea T."/>
            <person name="Lintner R."/>
            <person name="Bakkeren G."/>
            <person name="Cuomo C.A."/>
            <person name="Heitman J."/>
            <person name="Sanyal K."/>
        </authorList>
    </citation>
    <scope>NUCLEOTIDE SEQUENCE [LARGE SCALE GENOMIC DNA]</scope>
    <source>
        <strain evidence="19 20">R265</strain>
    </source>
</reference>
<dbReference type="GO" id="GO:0016887">
    <property type="term" value="F:ATP hydrolysis activity"/>
    <property type="evidence" value="ECO:0007669"/>
    <property type="project" value="InterPro"/>
</dbReference>
<dbReference type="InterPro" id="IPR041569">
    <property type="entry name" value="AAA_lid_3"/>
</dbReference>
<dbReference type="Pfam" id="PF17862">
    <property type="entry name" value="AAA_lid_3"/>
    <property type="match status" value="1"/>
</dbReference>
<dbReference type="InterPro" id="IPR005936">
    <property type="entry name" value="FtsH"/>
</dbReference>
<evidence type="ECO:0000256" key="13">
    <source>
        <dbReference type="ARBA" id="ARBA00023128"/>
    </source>
</evidence>
<dbReference type="Proteomes" id="UP000029445">
    <property type="component" value="Chromosome 1"/>
</dbReference>
<dbReference type="VEuPathDB" id="FungiDB:CNBG_3233"/>
<evidence type="ECO:0000256" key="9">
    <source>
        <dbReference type="ARBA" id="ARBA00022801"/>
    </source>
</evidence>
<dbReference type="PANTHER" id="PTHR23076:SF97">
    <property type="entry name" value="ATP-DEPENDENT ZINC METALLOPROTEASE YME1L1"/>
    <property type="match status" value="1"/>
</dbReference>
<dbReference type="Gene3D" id="1.10.8.60">
    <property type="match status" value="1"/>
</dbReference>
<sequence>MLSRSVQAAGFDLFLPSRTASLRCQKYGARSSPNLKILRKTSQFVSLHFIPLRALHSSTSCNGIFSSRSTSPKPSEAQTDVDQPITPFQARIAELEIKAHTNKEDPDAQLAFLRQLSEGGEFAGLVAYYEGMALAEDASGSRALLRDDEAWGIFMDALARSGRLGDIATMVRRRDRLLASIGVHGGSSPSAPLVSSPIPPSGSANNLSTSTSSATSPGSSMASPLLSQVVSPTPLANASNASTQSHPGAGSPLNPIYVQMAPPTPQMNAWRALRWVAGFLLWGFIILTVMSMVIENTGLLKAGPGPVEFEPEEGKIVKFSDVHGVEEAKAELEEIVEFLKNPEKFSALGGKLPKGVLLTGPPGTGKTMLARAVAGEAEVPFLFASGSSFDEMFVGVGAKRVRELFAAARKKAPAIIFIDELDAIGSKRSAKDQHYMKQTLNQLLVELDGFEQAEGVIIIAATNFPESLDKALTRPGRFDRHVVVGLPDVRGRIEILKHHMSEVQYDVDVDPSVIARGCPGMSGADLQNLVNQAAVKASRDGSSSVQLKHFEWAKDRILMGAERRSHYVTEESKRSTAYHEGGHALVALHTPGAMPLHKVTIMPRGQALGITFQLPEQDKDSYTRREFNAMIDVALGGRAAEEMIFGHDNVTSGCSSDLQRATDVATRMIRNYGFSDKVGLVAHGDEESVYLSSKKKDEIESEIRSFLDQSMARTENLLKTHEDELHRLAEALVEYETLSLDEVKQVLDGKRLDRPTTEGESLKSQGEKEGKGPIVDGI</sequence>
<keyword evidence="17" id="KW-0812">Transmembrane</keyword>
<dbReference type="KEGG" id="cdeu:CNBG_3233"/>
<dbReference type="HOGENOM" id="CLU_000688_9_2_1"/>
<evidence type="ECO:0000256" key="14">
    <source>
        <dbReference type="ARBA" id="ARBA00023136"/>
    </source>
</evidence>
<evidence type="ECO:0000256" key="6">
    <source>
        <dbReference type="ARBA" id="ARBA00022670"/>
    </source>
</evidence>
<dbReference type="NCBIfam" id="TIGR01241">
    <property type="entry name" value="FtsH_fam"/>
    <property type="match status" value="1"/>
</dbReference>
<dbReference type="FunFam" id="3.40.50.300:FF:000175">
    <property type="entry name" value="ATP-dependent zinc metalloprotease FTSH 4"/>
    <property type="match status" value="1"/>
</dbReference>
<dbReference type="GeneID" id="88179531"/>
<keyword evidence="9" id="KW-0378">Hydrolase</keyword>
<evidence type="ECO:0000256" key="11">
    <source>
        <dbReference type="ARBA" id="ARBA00022840"/>
    </source>
</evidence>
<dbReference type="InterPro" id="IPR027417">
    <property type="entry name" value="P-loop_NTPase"/>
</dbReference>
<accession>A0A095C9X4</accession>
<dbReference type="PROSITE" id="PS00674">
    <property type="entry name" value="AAA"/>
    <property type="match status" value="1"/>
</dbReference>
<protein>
    <submittedName>
        <fullName evidence="19">ATP-dependent metalloprotease</fullName>
    </submittedName>
</protein>
<dbReference type="Gene3D" id="1.20.58.760">
    <property type="entry name" value="Peptidase M41"/>
    <property type="match status" value="1"/>
</dbReference>
<dbReference type="GO" id="GO:0004222">
    <property type="term" value="F:metalloendopeptidase activity"/>
    <property type="evidence" value="ECO:0007669"/>
    <property type="project" value="InterPro"/>
</dbReference>
<dbReference type="HAMAP" id="MF_01458">
    <property type="entry name" value="FtsH"/>
    <property type="match status" value="1"/>
</dbReference>
<evidence type="ECO:0000313" key="19">
    <source>
        <dbReference type="EMBL" id="KGB77395.1"/>
    </source>
</evidence>
<feature type="compositionally biased region" description="Basic and acidic residues" evidence="16">
    <location>
        <begin position="750"/>
        <end position="771"/>
    </location>
</feature>
<keyword evidence="17" id="KW-1133">Transmembrane helix</keyword>
<dbReference type="SUPFAM" id="SSF140990">
    <property type="entry name" value="FtsH protease domain-like"/>
    <property type="match status" value="1"/>
</dbReference>
<dbReference type="InterPro" id="IPR003593">
    <property type="entry name" value="AAA+_ATPase"/>
</dbReference>
<keyword evidence="7" id="KW-0479">Metal-binding</keyword>
<evidence type="ECO:0000313" key="20">
    <source>
        <dbReference type="Proteomes" id="UP000029445"/>
    </source>
</evidence>
<keyword evidence="15" id="KW-0175">Coiled coil</keyword>
<dbReference type="FunFam" id="1.10.8.60:FF:000001">
    <property type="entry name" value="ATP-dependent zinc metalloprotease FtsH"/>
    <property type="match status" value="1"/>
</dbReference>
<evidence type="ECO:0000256" key="8">
    <source>
        <dbReference type="ARBA" id="ARBA00022741"/>
    </source>
</evidence>
<dbReference type="InterPro" id="IPR003960">
    <property type="entry name" value="ATPase_AAA_CS"/>
</dbReference>
<keyword evidence="12 19" id="KW-0482">Metalloprotease</keyword>
<name>A0A095C9X4_CRYD2</name>
<organism evidence="19 20">
    <name type="scientific">Cryptococcus deuterogattii (strain R265)</name>
    <name type="common">Cryptococcus gattii VGII (strain R265)</name>
    <dbReference type="NCBI Taxonomy" id="294750"/>
    <lineage>
        <taxon>Eukaryota</taxon>
        <taxon>Fungi</taxon>
        <taxon>Dikarya</taxon>
        <taxon>Basidiomycota</taxon>
        <taxon>Agaricomycotina</taxon>
        <taxon>Tremellomycetes</taxon>
        <taxon>Tremellales</taxon>
        <taxon>Cryptococcaceae</taxon>
        <taxon>Cryptococcus</taxon>
        <taxon>Cryptococcus gattii species complex</taxon>
    </lineage>
</organism>
<evidence type="ECO:0000256" key="16">
    <source>
        <dbReference type="SAM" id="MobiDB-lite"/>
    </source>
</evidence>
<keyword evidence="20" id="KW-1185">Reference proteome</keyword>
<evidence type="ECO:0000256" key="3">
    <source>
        <dbReference type="ARBA" id="ARBA00004370"/>
    </source>
</evidence>
<evidence type="ECO:0000259" key="18">
    <source>
        <dbReference type="SMART" id="SM00382"/>
    </source>
</evidence>
<comment type="subcellular location">
    <subcellularLocation>
        <location evidence="3">Membrane</location>
    </subcellularLocation>
    <subcellularLocation>
        <location evidence="2">Mitochondrion</location>
    </subcellularLocation>
</comment>